<dbReference type="Pfam" id="PF14555">
    <property type="entry name" value="UBA_4"/>
    <property type="match status" value="1"/>
</dbReference>
<evidence type="ECO:0000313" key="1">
    <source>
        <dbReference type="EMBL" id="MFC3884913.1"/>
    </source>
</evidence>
<gene>
    <name evidence="1" type="ORF">ACFOU2_16135</name>
</gene>
<protein>
    <submittedName>
        <fullName evidence="1">Uncharacterized protein</fullName>
    </submittedName>
</protein>
<comment type="caution">
    <text evidence="1">The sequence shown here is derived from an EMBL/GenBank/DDBJ whole genome shotgun (WGS) entry which is preliminary data.</text>
</comment>
<organism evidence="1 2">
    <name type="scientific">Bacillus songklensis</name>
    <dbReference type="NCBI Taxonomy" id="1069116"/>
    <lineage>
        <taxon>Bacteria</taxon>
        <taxon>Bacillati</taxon>
        <taxon>Bacillota</taxon>
        <taxon>Bacilli</taxon>
        <taxon>Bacillales</taxon>
        <taxon>Bacillaceae</taxon>
        <taxon>Bacillus</taxon>
    </lineage>
</organism>
<accession>A0ABV8B3N7</accession>
<dbReference type="Gene3D" id="1.10.8.1080">
    <property type="match status" value="1"/>
</dbReference>
<name>A0ABV8B3N7_9BACI</name>
<dbReference type="CDD" id="cd14273">
    <property type="entry name" value="UBA_TAP-C_like"/>
    <property type="match status" value="1"/>
</dbReference>
<reference evidence="2" key="1">
    <citation type="journal article" date="2019" name="Int. J. Syst. Evol. Microbiol.">
        <title>The Global Catalogue of Microorganisms (GCM) 10K type strain sequencing project: providing services to taxonomists for standard genome sequencing and annotation.</title>
        <authorList>
            <consortium name="The Broad Institute Genomics Platform"/>
            <consortium name="The Broad Institute Genome Sequencing Center for Infectious Disease"/>
            <person name="Wu L."/>
            <person name="Ma J."/>
        </authorList>
    </citation>
    <scope>NUCLEOTIDE SEQUENCE [LARGE SCALE GENOMIC DNA]</scope>
    <source>
        <strain evidence="2">CCUG 61889</strain>
    </source>
</reference>
<dbReference type="Proteomes" id="UP001595752">
    <property type="component" value="Unassembled WGS sequence"/>
</dbReference>
<sequence length="75" mass="8521">MIQNVAGLSEQEAGRILQDSQFQLKEALFMALTNASYEEAGHYLQKENGHLKKALKLFFKTDTNQDEEKGDSLRC</sequence>
<proteinExistence type="predicted"/>
<evidence type="ECO:0000313" key="2">
    <source>
        <dbReference type="Proteomes" id="UP001595752"/>
    </source>
</evidence>
<keyword evidence="2" id="KW-1185">Reference proteome</keyword>
<dbReference type="RefSeq" id="WP_377916823.1">
    <property type="nucleotide sequence ID" value="NZ_JBHRZT010000067.1"/>
</dbReference>
<dbReference type="EMBL" id="JBHRZT010000067">
    <property type="protein sequence ID" value="MFC3884913.1"/>
    <property type="molecule type" value="Genomic_DNA"/>
</dbReference>